<dbReference type="RefSeq" id="WP_079290602.1">
    <property type="nucleotide sequence ID" value="NZ_MTPU01000017.1"/>
</dbReference>
<dbReference type="Proteomes" id="UP000190056">
    <property type="component" value="Unassembled WGS sequence"/>
</dbReference>
<proteinExistence type="predicted"/>
<comment type="caution">
    <text evidence="1">The sequence shown here is derived from an EMBL/GenBank/DDBJ whole genome shotgun (WGS) entry which is preliminary data.</text>
</comment>
<evidence type="ECO:0000313" key="1">
    <source>
        <dbReference type="EMBL" id="OPH10634.1"/>
    </source>
</evidence>
<sequence>MSGSQKPRSFDAVLGGGSPALEGAAVLGGIQGLLVHYQDPNAHNRIQTIPQALNYGNQGISFLIGVLKNDDSLHLLKGNF</sequence>
<reference evidence="1 2" key="1">
    <citation type="submission" date="2017-01" db="EMBL/GenBank/DDBJ databases">
        <authorList>
            <person name="Abreu V.A."/>
            <person name="Popin R.V."/>
            <person name="Rigonato J."/>
            <person name="Andreote A.P."/>
            <person name="Schaker P.C."/>
            <person name="Hoff-Risseti C."/>
            <person name="Alvarenga D.O."/>
            <person name="Varani A.M."/>
            <person name="Fiore M.F."/>
        </authorList>
    </citation>
    <scope>NUCLEOTIDE SEQUENCE [LARGE SCALE GENOMIC DNA]</scope>
    <source>
        <strain evidence="1 2">CENA302</strain>
    </source>
</reference>
<dbReference type="AlphaFoldDB" id="A0A9Q5WAJ0"/>
<name>A0A9Q5WAJ0_9CYAN</name>
<dbReference type="EMBL" id="MTPU01000017">
    <property type="protein sequence ID" value="OPH10634.1"/>
    <property type="molecule type" value="Genomic_DNA"/>
</dbReference>
<gene>
    <name evidence="1" type="ORF">CENA302_03000</name>
</gene>
<evidence type="ECO:0000313" key="2">
    <source>
        <dbReference type="Proteomes" id="UP000190056"/>
    </source>
</evidence>
<organism evidence="1 2">
    <name type="scientific">Cylindrospermopsis raciborskii CENA302</name>
    <dbReference type="NCBI Taxonomy" id="1170768"/>
    <lineage>
        <taxon>Bacteria</taxon>
        <taxon>Bacillati</taxon>
        <taxon>Cyanobacteriota</taxon>
        <taxon>Cyanophyceae</taxon>
        <taxon>Nostocales</taxon>
        <taxon>Aphanizomenonaceae</taxon>
        <taxon>Cylindrospermopsis</taxon>
    </lineage>
</organism>
<protein>
    <submittedName>
        <fullName evidence="1">Uncharacterized protein</fullName>
    </submittedName>
</protein>
<accession>A0A9Q5WAJ0</accession>